<evidence type="ECO:0000256" key="7">
    <source>
        <dbReference type="ARBA" id="ARBA00022801"/>
    </source>
</evidence>
<evidence type="ECO:0000256" key="1">
    <source>
        <dbReference type="ARBA" id="ARBA00004496"/>
    </source>
</evidence>
<evidence type="ECO:0000256" key="2">
    <source>
        <dbReference type="ARBA" id="ARBA00009262"/>
    </source>
</evidence>
<evidence type="ECO:0000259" key="12">
    <source>
        <dbReference type="PROSITE" id="PS52044"/>
    </source>
</evidence>
<proteinExistence type="inferred from homology"/>
<sequence length="617" mass="67723">MVQEDILKRSIYVYDIPTTLLSTLIPRADTPTNPTEPLDIPSSIAPHDPEATATSCTLCSINSKTVADQRTHVRSDVHRFNLKRKIRSQPAVSEAEFEGMLESLNESISGSDSSSDDDGGLADNAADPLAALLKRQTILAPDDVDAPQSSATKGPGKAPLMWFTSPLLPPSTSLGVYRGLFSNTEQADASYLSALHSKQISAHANEKVPHIFLCMIGGGHFAAMIVSLAPKISKRHTTGADERQPAVIAHKTFHRYTTRRKQGGAQSTNDTAKGVANSAGAQIRRYNEQALAAEIRELLSEWKEYLDTAELLFVRATGTANRRILFGQGAPMRSNDPRVRGFPFTTRRATQSELTRCFVELTRMKISRIDTSALAALDSQSVEAPAIKPTKPAPPKLTKEEEAAILHSTQLTALIRRSKAPAVLSYLTTNSLSPDYTFTPPNIHTPTLLHLAASSNSPPVVLALLTKSHANPTLTTSSQPKPPFELSGDRATRDAFRLARAELGEAVWDWVAAGVPTPLTKAEVASREQREKELESKEEKDRRKKEVERLKLEEAEHRATSRPQAGRGGRNLGASVQMVLGRREEDERGLTQEGRMRLERERRARAAEERIRKLQGQ</sequence>
<evidence type="ECO:0000256" key="4">
    <source>
        <dbReference type="ARBA" id="ARBA00022722"/>
    </source>
</evidence>
<dbReference type="PANTHER" id="PTHR16036">
    <property type="entry name" value="ANKYRIN REPEAT AND ZINC FINGER DOMAIN-CONTAINING PROTEIN 1"/>
    <property type="match status" value="1"/>
</dbReference>
<dbReference type="Pfam" id="PF18826">
    <property type="entry name" value="bVLRF1"/>
    <property type="match status" value="1"/>
</dbReference>
<dbReference type="Proteomes" id="UP001447188">
    <property type="component" value="Unassembled WGS sequence"/>
</dbReference>
<keyword evidence="4 10" id="KW-0540">Nuclease</keyword>
<evidence type="ECO:0000256" key="10">
    <source>
        <dbReference type="PROSITE-ProRule" id="PRU01389"/>
    </source>
</evidence>
<organism evidence="13 14">
    <name type="scientific">Discina gigas</name>
    <dbReference type="NCBI Taxonomy" id="1032678"/>
    <lineage>
        <taxon>Eukaryota</taxon>
        <taxon>Fungi</taxon>
        <taxon>Dikarya</taxon>
        <taxon>Ascomycota</taxon>
        <taxon>Pezizomycotina</taxon>
        <taxon>Pezizomycetes</taxon>
        <taxon>Pezizales</taxon>
        <taxon>Discinaceae</taxon>
        <taxon>Discina</taxon>
    </lineage>
</organism>
<evidence type="ECO:0000313" key="13">
    <source>
        <dbReference type="EMBL" id="KAL0637374.1"/>
    </source>
</evidence>
<feature type="compositionally biased region" description="Basic and acidic residues" evidence="11">
    <location>
        <begin position="581"/>
        <end position="617"/>
    </location>
</feature>
<keyword evidence="6 10" id="KW-0255">Endonuclease</keyword>
<protein>
    <recommendedName>
        <fullName evidence="12">VLRF1 domain-containing protein</fullName>
    </recommendedName>
</protein>
<dbReference type="PROSITE" id="PS52044">
    <property type="entry name" value="VLRF1"/>
    <property type="match status" value="1"/>
</dbReference>
<keyword evidence="5" id="KW-0677">Repeat</keyword>
<comment type="domain">
    <text evidence="10">The VLRF1 domain mediates binding to the 60S ribosomal subunit.</text>
</comment>
<evidence type="ECO:0000256" key="3">
    <source>
        <dbReference type="ARBA" id="ARBA00022490"/>
    </source>
</evidence>
<gene>
    <name evidence="13" type="ORF">Q9L58_003577</name>
</gene>
<evidence type="ECO:0000256" key="5">
    <source>
        <dbReference type="ARBA" id="ARBA00022737"/>
    </source>
</evidence>
<comment type="caution">
    <text evidence="13">The sequence shown here is derived from an EMBL/GenBank/DDBJ whole genome shotgun (WGS) entry which is preliminary data.</text>
</comment>
<keyword evidence="7 10" id="KW-0378">Hydrolase</keyword>
<evidence type="ECO:0000256" key="6">
    <source>
        <dbReference type="ARBA" id="ARBA00022759"/>
    </source>
</evidence>
<reference evidence="13 14" key="1">
    <citation type="submission" date="2024-02" db="EMBL/GenBank/DDBJ databases">
        <title>Discinaceae phylogenomics.</title>
        <authorList>
            <person name="Dirks A.C."/>
            <person name="James T.Y."/>
        </authorList>
    </citation>
    <scope>NUCLEOTIDE SEQUENCE [LARGE SCALE GENOMIC DNA]</scope>
    <source>
        <strain evidence="13 14">ACD0624</strain>
    </source>
</reference>
<name>A0ABR3GN70_9PEZI</name>
<feature type="compositionally biased region" description="Basic and acidic residues" evidence="11">
    <location>
        <begin position="524"/>
        <end position="559"/>
    </location>
</feature>
<dbReference type="EMBL" id="JBBBZM010000035">
    <property type="protein sequence ID" value="KAL0637374.1"/>
    <property type="molecule type" value="Genomic_DNA"/>
</dbReference>
<evidence type="ECO:0000313" key="14">
    <source>
        <dbReference type="Proteomes" id="UP001447188"/>
    </source>
</evidence>
<feature type="active site" evidence="10">
    <location>
        <position position="266"/>
    </location>
</feature>
<keyword evidence="9" id="KW-0175">Coiled coil</keyword>
<dbReference type="PANTHER" id="PTHR16036:SF2">
    <property type="entry name" value="TRNA ENDONUCLEASE ANKZF1"/>
    <property type="match status" value="1"/>
</dbReference>
<dbReference type="InterPro" id="IPR041175">
    <property type="entry name" value="VLRF1/Vms1"/>
</dbReference>
<feature type="domain" description="VLRF1" evidence="12">
    <location>
        <begin position="207"/>
        <end position="364"/>
    </location>
</feature>
<evidence type="ECO:0000256" key="8">
    <source>
        <dbReference type="ARBA" id="ARBA00023043"/>
    </source>
</evidence>
<evidence type="ECO:0000256" key="11">
    <source>
        <dbReference type="SAM" id="MobiDB-lite"/>
    </source>
</evidence>
<dbReference type="InterPro" id="IPR047139">
    <property type="entry name" value="ANKZ1/VMS1"/>
</dbReference>
<comment type="similarity">
    <text evidence="2 10">Belongs to the ANKZF1/VMS1 family.</text>
</comment>
<keyword evidence="14" id="KW-1185">Reference proteome</keyword>
<comment type="subcellular location">
    <subcellularLocation>
        <location evidence="1">Cytoplasm</location>
    </subcellularLocation>
</comment>
<keyword evidence="8" id="KW-0040">ANK repeat</keyword>
<evidence type="ECO:0000256" key="9">
    <source>
        <dbReference type="ARBA" id="ARBA00023054"/>
    </source>
</evidence>
<feature type="region of interest" description="Disordered" evidence="11">
    <location>
        <begin position="522"/>
        <end position="617"/>
    </location>
</feature>
<accession>A0ABR3GN70</accession>
<keyword evidence="3 10" id="KW-0963">Cytoplasm</keyword>